<reference evidence="2" key="1">
    <citation type="journal article" date="2019" name="Int. J. Syst. Evol. Microbiol.">
        <title>The Global Catalogue of Microorganisms (GCM) 10K type strain sequencing project: providing services to taxonomists for standard genome sequencing and annotation.</title>
        <authorList>
            <consortium name="The Broad Institute Genomics Platform"/>
            <consortium name="The Broad Institute Genome Sequencing Center for Infectious Disease"/>
            <person name="Wu L."/>
            <person name="Ma J."/>
        </authorList>
    </citation>
    <scope>NUCLEOTIDE SEQUENCE [LARGE SCALE GENOMIC DNA]</scope>
    <source>
        <strain evidence="2">DFY41</strain>
    </source>
</reference>
<accession>A0ABW0BH38</accession>
<gene>
    <name evidence="1" type="ORF">ACFPGP_08065</name>
</gene>
<sequence length="118" mass="12603">MGAVVVIVLVVLVLLVGGAIAVRSISKDEAVHEEHVKSGGEYLRYRIPEGADPAAIVVALRHGGYDVVNDHELHGEELLISCPGGPDQHRSAVRELLRDVPDLQGQSHGAVNVQFADE</sequence>
<organism evidence="1 2">
    <name type="scientific">Nocardioides taihuensis</name>
    <dbReference type="NCBI Taxonomy" id="1835606"/>
    <lineage>
        <taxon>Bacteria</taxon>
        <taxon>Bacillati</taxon>
        <taxon>Actinomycetota</taxon>
        <taxon>Actinomycetes</taxon>
        <taxon>Propionibacteriales</taxon>
        <taxon>Nocardioidaceae</taxon>
        <taxon>Nocardioides</taxon>
    </lineage>
</organism>
<comment type="caution">
    <text evidence="1">The sequence shown here is derived from an EMBL/GenBank/DDBJ whole genome shotgun (WGS) entry which is preliminary data.</text>
</comment>
<keyword evidence="2" id="KW-1185">Reference proteome</keyword>
<evidence type="ECO:0000313" key="2">
    <source>
        <dbReference type="Proteomes" id="UP001596087"/>
    </source>
</evidence>
<dbReference type="Proteomes" id="UP001596087">
    <property type="component" value="Unassembled WGS sequence"/>
</dbReference>
<protein>
    <recommendedName>
        <fullName evidence="3">Secreted protein</fullName>
    </recommendedName>
</protein>
<dbReference type="RefSeq" id="WP_378589084.1">
    <property type="nucleotide sequence ID" value="NZ_JBHSKD010000008.1"/>
</dbReference>
<name>A0ABW0BH38_9ACTN</name>
<dbReference type="EMBL" id="JBHSKD010000008">
    <property type="protein sequence ID" value="MFC5176624.1"/>
    <property type="molecule type" value="Genomic_DNA"/>
</dbReference>
<evidence type="ECO:0008006" key="3">
    <source>
        <dbReference type="Google" id="ProtNLM"/>
    </source>
</evidence>
<evidence type="ECO:0000313" key="1">
    <source>
        <dbReference type="EMBL" id="MFC5176624.1"/>
    </source>
</evidence>
<proteinExistence type="predicted"/>